<evidence type="ECO:0000256" key="3">
    <source>
        <dbReference type="ARBA" id="ARBA00022989"/>
    </source>
</evidence>
<name>A0ABX7GPE5_9GAMM</name>
<protein>
    <submittedName>
        <fullName evidence="6">MFS transporter</fullName>
    </submittedName>
</protein>
<dbReference type="Proteomes" id="UP000663181">
    <property type="component" value="Chromosome"/>
</dbReference>
<dbReference type="InterPro" id="IPR011701">
    <property type="entry name" value="MFS"/>
</dbReference>
<evidence type="ECO:0000313" key="7">
    <source>
        <dbReference type="Proteomes" id="UP000663181"/>
    </source>
</evidence>
<dbReference type="Pfam" id="PF07690">
    <property type="entry name" value="MFS_1"/>
    <property type="match status" value="1"/>
</dbReference>
<feature type="transmembrane region" description="Helical" evidence="5">
    <location>
        <begin position="310"/>
        <end position="331"/>
    </location>
</feature>
<accession>A0ABX7GPE5</accession>
<keyword evidence="4 5" id="KW-0472">Membrane</keyword>
<feature type="transmembrane region" description="Helical" evidence="5">
    <location>
        <begin position="92"/>
        <end position="110"/>
    </location>
</feature>
<dbReference type="InterPro" id="IPR051337">
    <property type="entry name" value="OPA_Antiporter"/>
</dbReference>
<feature type="transmembrane region" description="Helical" evidence="5">
    <location>
        <begin position="65"/>
        <end position="85"/>
    </location>
</feature>
<feature type="transmembrane region" description="Helical" evidence="5">
    <location>
        <begin position="192"/>
        <end position="211"/>
    </location>
</feature>
<feature type="transmembrane region" description="Helical" evidence="5">
    <location>
        <begin position="270"/>
        <end position="289"/>
    </location>
</feature>
<reference evidence="6 7" key="1">
    <citation type="submission" date="2020-10" db="EMBL/GenBank/DDBJ databases">
        <title>Phylogeny of dyella-like bacteria.</title>
        <authorList>
            <person name="Fu J."/>
        </authorList>
    </citation>
    <scope>NUCLEOTIDE SEQUENCE [LARGE SCALE GENOMIC DNA]</scope>
    <source>
        <strain evidence="6 7">DHOB09</strain>
    </source>
</reference>
<feature type="transmembrane region" description="Helical" evidence="5">
    <location>
        <begin position="402"/>
        <end position="425"/>
    </location>
</feature>
<keyword evidence="2 5" id="KW-0812">Transmembrane</keyword>
<keyword evidence="3 5" id="KW-1133">Transmembrane helix</keyword>
<proteinExistence type="predicted"/>
<feature type="transmembrane region" description="Helical" evidence="5">
    <location>
        <begin position="28"/>
        <end position="45"/>
    </location>
</feature>
<dbReference type="SUPFAM" id="SSF103473">
    <property type="entry name" value="MFS general substrate transporter"/>
    <property type="match status" value="1"/>
</dbReference>
<evidence type="ECO:0000256" key="1">
    <source>
        <dbReference type="ARBA" id="ARBA00004127"/>
    </source>
</evidence>
<dbReference type="PANTHER" id="PTHR43826:SF3">
    <property type="entry name" value="GLUCOSE-6-PHOSPHATE EXCHANGER SLC37A4"/>
    <property type="match status" value="1"/>
</dbReference>
<dbReference type="PANTHER" id="PTHR43826">
    <property type="entry name" value="GLUCOSE-6-PHOSPHATE EXCHANGER SLC37A4"/>
    <property type="match status" value="1"/>
</dbReference>
<feature type="transmembrane region" description="Helical" evidence="5">
    <location>
        <begin position="244"/>
        <end position="264"/>
    </location>
</feature>
<dbReference type="CDD" id="cd06174">
    <property type="entry name" value="MFS"/>
    <property type="match status" value="1"/>
</dbReference>
<evidence type="ECO:0000256" key="5">
    <source>
        <dbReference type="SAM" id="Phobius"/>
    </source>
</evidence>
<sequence>MDAKIKKNVAEQVDSVGQGSKLYRYSQLALLVIAAGAIYPVLYLRQLYQSSMLVGLGIDDMQLGYLYSGLGWALVLSYIPSGWLADRVPAKVLISFSLLGTGALALWYATFPSFRYLLLIFIGFGLTTGLTFWAALLKRLKSLATKEEQGRFFGFLDGGRGLVEATLATLVYKLFTHYTKVEGQTLGEGFQHVIHVYAYLCLTLGLIVAILPSPSAPRQLDEVAQTKRGNLLSDLAMLSKIPELWLMAAIIFCGYHLFVVTYSFSAYLELDGFGFAAAAAAGITTIKLWTRPFGGIGGGWLGDLFTNLRVLTVAIALATLGVIGLVAAPMLKSGVVAAGFVIFVGLMAYAIRGLYWAILDVCNVPVRVTGLAIGIVSVIGYSPDTYVPLLNGWLTQHFGGALGYQLYYSYIAVVGVLGVIAACTLQKRINRRESA</sequence>
<dbReference type="EMBL" id="CP064030">
    <property type="protein sequence ID" value="QRN52294.1"/>
    <property type="molecule type" value="Genomic_DNA"/>
</dbReference>
<dbReference type="InterPro" id="IPR036259">
    <property type="entry name" value="MFS_trans_sf"/>
</dbReference>
<dbReference type="Gene3D" id="1.20.1250.20">
    <property type="entry name" value="MFS general substrate transporter like domains"/>
    <property type="match status" value="2"/>
</dbReference>
<feature type="transmembrane region" description="Helical" evidence="5">
    <location>
        <begin position="337"/>
        <end position="357"/>
    </location>
</feature>
<evidence type="ECO:0000256" key="4">
    <source>
        <dbReference type="ARBA" id="ARBA00023136"/>
    </source>
</evidence>
<keyword evidence="7" id="KW-1185">Reference proteome</keyword>
<evidence type="ECO:0000256" key="2">
    <source>
        <dbReference type="ARBA" id="ARBA00022692"/>
    </source>
</evidence>
<organism evidence="6 7">
    <name type="scientific">Dyella caseinilytica</name>
    <dbReference type="NCBI Taxonomy" id="1849581"/>
    <lineage>
        <taxon>Bacteria</taxon>
        <taxon>Pseudomonadati</taxon>
        <taxon>Pseudomonadota</taxon>
        <taxon>Gammaproteobacteria</taxon>
        <taxon>Lysobacterales</taxon>
        <taxon>Rhodanobacteraceae</taxon>
        <taxon>Dyella</taxon>
    </lineage>
</organism>
<dbReference type="RefSeq" id="WP_188801072.1">
    <property type="nucleotide sequence ID" value="NZ_BMIZ01000003.1"/>
</dbReference>
<evidence type="ECO:0000313" key="6">
    <source>
        <dbReference type="EMBL" id="QRN52294.1"/>
    </source>
</evidence>
<gene>
    <name evidence="6" type="ORF">ISN74_12445</name>
</gene>
<comment type="subcellular location">
    <subcellularLocation>
        <location evidence="1">Endomembrane system</location>
        <topology evidence="1">Multi-pass membrane protein</topology>
    </subcellularLocation>
</comment>
<feature type="transmembrane region" description="Helical" evidence="5">
    <location>
        <begin position="116"/>
        <end position="140"/>
    </location>
</feature>